<proteinExistence type="predicted"/>
<feature type="compositionally biased region" description="Polar residues" evidence="1">
    <location>
        <begin position="136"/>
        <end position="153"/>
    </location>
</feature>
<dbReference type="Proteomes" id="UP001329825">
    <property type="component" value="Chromosome 1"/>
</dbReference>
<protein>
    <submittedName>
        <fullName evidence="2">Uncharacterized protein</fullName>
    </submittedName>
</protein>
<sequence length="370" mass="43313">MDDPNIDLFMATLDVHQKLLKGKDVIQREHNDAKILLERFSDEMKRVHDDATVKAWNLVRCIVNYWERQKAQLEKSIAFVRFILDSLRMDTRVKEDLDKLSDVDISFLDDGDQDENEPIIADNNNTADAVEDLTISRQPSSSNRQVTNNSGPTISPAIKFNLPPRSSPPNYPSFDSREERSAYSKASSAPTWQDWYEQVLIYVQRGVSDRCQAQSIDTHRCPDSGPRRSARIGDLDTKNKSKNVLTDTTHTRLIQLIEPLPPDRLTFCYIFAQIRNHIHRNPGIKAYEITKWRDWWEPEYIHYKTAPYFQLYYIFLSRIVKKRAWAFALYKWTERKEHEVILGCQSVLTYMEILVLESKTELDSRQPREN</sequence>
<reference evidence="2 3" key="1">
    <citation type="submission" date="2024-01" db="EMBL/GenBank/DDBJ databases">
        <title>Comparative genomics of Cryptococcus and Kwoniella reveals pathogenesis evolution and contrasting modes of karyotype evolution via chromosome fusion or intercentromeric recombination.</title>
        <authorList>
            <person name="Coelho M.A."/>
            <person name="David-Palma M."/>
            <person name="Shea T."/>
            <person name="Bowers K."/>
            <person name="McGinley-Smith S."/>
            <person name="Mohammad A.W."/>
            <person name="Gnirke A."/>
            <person name="Yurkov A.M."/>
            <person name="Nowrousian M."/>
            <person name="Sun S."/>
            <person name="Cuomo C.A."/>
            <person name="Heitman J."/>
        </authorList>
    </citation>
    <scope>NUCLEOTIDE SEQUENCE [LARGE SCALE GENOMIC DNA]</scope>
    <source>
        <strain evidence="2">CBS 11374</strain>
    </source>
</reference>
<evidence type="ECO:0000313" key="2">
    <source>
        <dbReference type="EMBL" id="WRT63921.1"/>
    </source>
</evidence>
<dbReference type="RefSeq" id="XP_062788661.1">
    <property type="nucleotide sequence ID" value="XM_062932610.1"/>
</dbReference>
<keyword evidence="3" id="KW-1185">Reference proteome</keyword>
<feature type="region of interest" description="Disordered" evidence="1">
    <location>
        <begin position="136"/>
        <end position="179"/>
    </location>
</feature>
<dbReference type="GeneID" id="87952979"/>
<evidence type="ECO:0000313" key="3">
    <source>
        <dbReference type="Proteomes" id="UP001329825"/>
    </source>
</evidence>
<organism evidence="2 3">
    <name type="scientific">Kwoniella shivajii</name>
    <dbReference type="NCBI Taxonomy" id="564305"/>
    <lineage>
        <taxon>Eukaryota</taxon>
        <taxon>Fungi</taxon>
        <taxon>Dikarya</taxon>
        <taxon>Basidiomycota</taxon>
        <taxon>Agaricomycotina</taxon>
        <taxon>Tremellomycetes</taxon>
        <taxon>Tremellales</taxon>
        <taxon>Cryptococcaceae</taxon>
        <taxon>Kwoniella</taxon>
    </lineage>
</organism>
<evidence type="ECO:0000256" key="1">
    <source>
        <dbReference type="SAM" id="MobiDB-lite"/>
    </source>
</evidence>
<gene>
    <name evidence="2" type="ORF">IL334_000848</name>
</gene>
<dbReference type="EMBL" id="CP141881">
    <property type="protein sequence ID" value="WRT63921.1"/>
    <property type="molecule type" value="Genomic_DNA"/>
</dbReference>
<name>A0ABZ1CTD3_9TREE</name>
<accession>A0ABZ1CTD3</accession>